<accession>A0ACC6A495</accession>
<comment type="caution">
    <text evidence="1">The sequence shown here is derived from an EMBL/GenBank/DDBJ whole genome shotgun (WGS) entry which is preliminary data.</text>
</comment>
<evidence type="ECO:0000313" key="1">
    <source>
        <dbReference type="EMBL" id="MCM3735719.1"/>
    </source>
</evidence>
<reference evidence="1" key="1">
    <citation type="submission" date="2022-05" db="EMBL/GenBank/DDBJ databases">
        <title>Comparative Genomics of Spacecraft Associated Microbes.</title>
        <authorList>
            <person name="Tran M.T."/>
            <person name="Wright A."/>
            <person name="Seuylemezian A."/>
            <person name="Eisen J."/>
            <person name="Coil D."/>
        </authorList>
    </citation>
    <scope>NUCLEOTIDE SEQUENCE</scope>
    <source>
        <strain evidence="1">FAIRING 10M-2.2</strain>
    </source>
</reference>
<name>A0ACC6A495_9BACI</name>
<dbReference type="Proteomes" id="UP001202289">
    <property type="component" value="Unassembled WGS sequence"/>
</dbReference>
<proteinExistence type="predicted"/>
<gene>
    <name evidence="1" type="ORF">M3215_07780</name>
</gene>
<organism evidence="1 2">
    <name type="scientific">Bacillus cytotoxicus</name>
    <dbReference type="NCBI Taxonomy" id="580165"/>
    <lineage>
        <taxon>Bacteria</taxon>
        <taxon>Bacillati</taxon>
        <taxon>Bacillota</taxon>
        <taxon>Bacilli</taxon>
        <taxon>Bacillales</taxon>
        <taxon>Bacillaceae</taxon>
        <taxon>Bacillus</taxon>
        <taxon>Bacillus cereus group</taxon>
    </lineage>
</organism>
<dbReference type="EMBL" id="JAMBOP010000006">
    <property type="protein sequence ID" value="MCM3735719.1"/>
    <property type="molecule type" value="Genomic_DNA"/>
</dbReference>
<evidence type="ECO:0000313" key="2">
    <source>
        <dbReference type="Proteomes" id="UP001202289"/>
    </source>
</evidence>
<keyword evidence="2" id="KW-1185">Reference proteome</keyword>
<protein>
    <submittedName>
        <fullName evidence="1">DUF4430 domain-containing protein</fullName>
    </submittedName>
</protein>
<sequence length="133" mass="14882">MKLTRTMMGVFLAILMLISIVGCSNKESSVNTSKQKDAVSKVTIEVTQNNGDSKVEKKTIEIKEKETLLDVMKKNFKIEENKGFITSINGIKQDTKENKYWLFNINGTPAVKGANETELKNGDEVKWDLHAAS</sequence>